<dbReference type="CDD" id="cd00170">
    <property type="entry name" value="SEC14"/>
    <property type="match status" value="1"/>
</dbReference>
<dbReference type="AlphaFoldDB" id="A0A0B2VNI4"/>
<dbReference type="PANTHER" id="PTHR23324">
    <property type="entry name" value="SEC14 RELATED PROTEIN"/>
    <property type="match status" value="1"/>
</dbReference>
<dbReference type="InterPro" id="IPR036273">
    <property type="entry name" value="CRAL/TRIO_N_dom_sf"/>
</dbReference>
<dbReference type="Gene3D" id="1.20.58.760">
    <property type="entry name" value="Peptidase M41"/>
    <property type="match status" value="1"/>
</dbReference>
<dbReference type="GO" id="GO:0006508">
    <property type="term" value="P:proteolysis"/>
    <property type="evidence" value="ECO:0007669"/>
    <property type="project" value="InterPro"/>
</dbReference>
<evidence type="ECO:0000259" key="1">
    <source>
        <dbReference type="PROSITE" id="PS50191"/>
    </source>
</evidence>
<dbReference type="InterPro" id="IPR036598">
    <property type="entry name" value="GOLD_dom_sf"/>
</dbReference>
<organism evidence="3 4">
    <name type="scientific">Toxocara canis</name>
    <name type="common">Canine roundworm</name>
    <dbReference type="NCBI Taxonomy" id="6265"/>
    <lineage>
        <taxon>Eukaryota</taxon>
        <taxon>Metazoa</taxon>
        <taxon>Ecdysozoa</taxon>
        <taxon>Nematoda</taxon>
        <taxon>Chromadorea</taxon>
        <taxon>Rhabditida</taxon>
        <taxon>Spirurina</taxon>
        <taxon>Ascaridomorpha</taxon>
        <taxon>Ascaridoidea</taxon>
        <taxon>Toxocaridae</taxon>
        <taxon>Toxocara</taxon>
    </lineage>
</organism>
<feature type="domain" description="CRAL-TRIO" evidence="1">
    <location>
        <begin position="240"/>
        <end position="412"/>
    </location>
</feature>
<dbReference type="GO" id="GO:0004176">
    <property type="term" value="F:ATP-dependent peptidase activity"/>
    <property type="evidence" value="ECO:0007669"/>
    <property type="project" value="InterPro"/>
</dbReference>
<dbReference type="PANTHER" id="PTHR23324:SF7">
    <property type="entry name" value="CRAL-TRIO DOMAIN-CONTAINING PROTEIN"/>
    <property type="match status" value="1"/>
</dbReference>
<dbReference type="GO" id="GO:0005737">
    <property type="term" value="C:cytoplasm"/>
    <property type="evidence" value="ECO:0007669"/>
    <property type="project" value="TreeGrafter"/>
</dbReference>
<dbReference type="InterPro" id="IPR001251">
    <property type="entry name" value="CRAL-TRIO_dom"/>
</dbReference>
<dbReference type="Gene3D" id="3.40.525.10">
    <property type="entry name" value="CRAL-TRIO lipid binding domain"/>
    <property type="match status" value="1"/>
</dbReference>
<gene>
    <name evidence="3" type="primary">SEC14L2</name>
    <name evidence="3" type="ORF">Tcan_10417</name>
</gene>
<dbReference type="SMART" id="SM00516">
    <property type="entry name" value="SEC14"/>
    <property type="match status" value="1"/>
</dbReference>
<accession>A0A0B2VNI4</accession>
<comment type="caution">
    <text evidence="3">The sequence shown here is derived from an EMBL/GenBank/DDBJ whole genome shotgun (WGS) entry which is preliminary data.</text>
</comment>
<dbReference type="Proteomes" id="UP000031036">
    <property type="component" value="Unassembled WGS sequence"/>
</dbReference>
<keyword evidence="4" id="KW-1185">Reference proteome</keyword>
<dbReference type="SUPFAM" id="SSF101576">
    <property type="entry name" value="Supernatant protein factor (SPF), C-terminal domain"/>
    <property type="match status" value="1"/>
</dbReference>
<sequence>MCMSLGGRAAESVIFNVTKSAYAQMKMYGMSERVGPLSFAPQPGLEAETDLYKKPYSAMLQHTMDQKEVLSYEDIKALIRLPKYGDRQVVELAEHVLPKPENNAPSNYLATSFCSDCILESFICSLLAIHLFWSKLKEADGHNESPVHVKGMEPDAIPGKGSSSGHVTEIEQLRSRLSKTLEKFPSYNTDFSLLRWLRSEHFDIDVTAQKFESALHTLAAVGAFNNNECTLESAQNVLRSVTPAAEYFPGGIMGTDRDGNVICVQPMGRVRPRRLMPTARVSELYRCLILECEASMALIRNEEAKRGHEVGVIIISDIAEFSIDIIYMPAVRVYLNTLSLLQSLFPDSILKIYVVNAPSALDILYRMAKHVLAEKTMERVEFLGDDWKDVLRRQLGEENVLPHWGGTKPADKPTGSIRMGGDMPDQLRDELMSSLKRIPEEQLSSLSVSARNAVSVEVEVTASGSVLSWYFTVLSGDIDFWISYGTVEVWPRFRISTEFVAEYGEIVCAELGTYVVHFDNKHGRVWSKHITYLLLIDGRQVHCSPQSS</sequence>
<feature type="domain" description="GOLD" evidence="2">
    <location>
        <begin position="428"/>
        <end position="536"/>
    </location>
</feature>
<dbReference type="GO" id="GO:0005524">
    <property type="term" value="F:ATP binding"/>
    <property type="evidence" value="ECO:0007669"/>
    <property type="project" value="InterPro"/>
</dbReference>
<evidence type="ECO:0000313" key="4">
    <source>
        <dbReference type="Proteomes" id="UP000031036"/>
    </source>
</evidence>
<reference evidence="3 4" key="1">
    <citation type="submission" date="2014-11" db="EMBL/GenBank/DDBJ databases">
        <title>Genetic blueprint of the zoonotic pathogen Toxocara canis.</title>
        <authorList>
            <person name="Zhu X.-Q."/>
            <person name="Korhonen P.K."/>
            <person name="Cai H."/>
            <person name="Young N.D."/>
            <person name="Nejsum P."/>
            <person name="von Samson-Himmelstjerna G."/>
            <person name="Boag P.R."/>
            <person name="Tan P."/>
            <person name="Li Q."/>
            <person name="Min J."/>
            <person name="Yang Y."/>
            <person name="Wang X."/>
            <person name="Fang X."/>
            <person name="Hall R.S."/>
            <person name="Hofmann A."/>
            <person name="Sternberg P.W."/>
            <person name="Jex A.R."/>
            <person name="Gasser R.B."/>
        </authorList>
    </citation>
    <scope>NUCLEOTIDE SEQUENCE [LARGE SCALE GENOMIC DNA]</scope>
    <source>
        <strain evidence="3">PN_DK_2014</strain>
    </source>
</reference>
<dbReference type="SUPFAM" id="SSF52087">
    <property type="entry name" value="CRAL/TRIO domain"/>
    <property type="match status" value="1"/>
</dbReference>
<dbReference type="InterPro" id="IPR051064">
    <property type="entry name" value="SEC14/CRAL-TRIO_domain"/>
</dbReference>
<dbReference type="GO" id="GO:0004222">
    <property type="term" value="F:metalloendopeptidase activity"/>
    <property type="evidence" value="ECO:0007669"/>
    <property type="project" value="InterPro"/>
</dbReference>
<dbReference type="PROSITE" id="PS50191">
    <property type="entry name" value="CRAL_TRIO"/>
    <property type="match status" value="1"/>
</dbReference>
<protein>
    <submittedName>
        <fullName evidence="3">SEC14-like protein 2</fullName>
    </submittedName>
</protein>
<evidence type="ECO:0000313" key="3">
    <source>
        <dbReference type="EMBL" id="KHN82610.1"/>
    </source>
</evidence>
<dbReference type="PROSITE" id="PS50866">
    <property type="entry name" value="GOLD"/>
    <property type="match status" value="1"/>
</dbReference>
<dbReference type="OMA" id="WLMGWDY"/>
<dbReference type="InterPro" id="IPR009038">
    <property type="entry name" value="GOLD_dom"/>
</dbReference>
<dbReference type="Pfam" id="PF00650">
    <property type="entry name" value="CRAL_TRIO"/>
    <property type="match status" value="1"/>
</dbReference>
<evidence type="ECO:0000259" key="2">
    <source>
        <dbReference type="PROSITE" id="PS50866"/>
    </source>
</evidence>
<dbReference type="Gene3D" id="2.60.120.680">
    <property type="entry name" value="GOLD domain"/>
    <property type="match status" value="1"/>
</dbReference>
<dbReference type="SUPFAM" id="SSF140990">
    <property type="entry name" value="FtsH protease domain-like"/>
    <property type="match status" value="1"/>
</dbReference>
<dbReference type="OrthoDB" id="1434354at2759"/>
<dbReference type="InterPro" id="IPR036865">
    <property type="entry name" value="CRAL-TRIO_dom_sf"/>
</dbReference>
<proteinExistence type="predicted"/>
<dbReference type="STRING" id="6265.A0A0B2VNI4"/>
<dbReference type="EMBL" id="JPKZ01001320">
    <property type="protein sequence ID" value="KHN82610.1"/>
    <property type="molecule type" value="Genomic_DNA"/>
</dbReference>
<name>A0A0B2VNI4_TOXCA</name>
<dbReference type="InterPro" id="IPR037219">
    <property type="entry name" value="Peptidase_M41-like"/>
</dbReference>
<dbReference type="SUPFAM" id="SSF46938">
    <property type="entry name" value="CRAL/TRIO N-terminal domain"/>
    <property type="match status" value="1"/>
</dbReference>